<dbReference type="RefSeq" id="WP_132460940.1">
    <property type="nucleotide sequence ID" value="NZ_SLXP01000002.1"/>
</dbReference>
<feature type="transmembrane region" description="Helical" evidence="5">
    <location>
        <begin position="71"/>
        <end position="91"/>
    </location>
</feature>
<protein>
    <submittedName>
        <fullName evidence="6">Membrane protein required for colicin V production</fullName>
    </submittedName>
</protein>
<name>A0A4R2Q5K1_9RHOB</name>
<dbReference type="Proteomes" id="UP000294835">
    <property type="component" value="Unassembled WGS sequence"/>
</dbReference>
<feature type="transmembrane region" description="Helical" evidence="5">
    <location>
        <begin position="6"/>
        <end position="24"/>
    </location>
</feature>
<dbReference type="Pfam" id="PF02674">
    <property type="entry name" value="Colicin_V"/>
    <property type="match status" value="1"/>
</dbReference>
<evidence type="ECO:0000256" key="2">
    <source>
        <dbReference type="ARBA" id="ARBA00022692"/>
    </source>
</evidence>
<dbReference type="PANTHER" id="PTHR36926:SF1">
    <property type="entry name" value="COLICIN V PRODUCTION PROTEIN"/>
    <property type="match status" value="1"/>
</dbReference>
<dbReference type="EMBL" id="SLXP01000002">
    <property type="protein sequence ID" value="TCP43088.1"/>
    <property type="molecule type" value="Genomic_DNA"/>
</dbReference>
<dbReference type="GO" id="GO:0016020">
    <property type="term" value="C:membrane"/>
    <property type="evidence" value="ECO:0007669"/>
    <property type="project" value="UniProtKB-SubCell"/>
</dbReference>
<comment type="caution">
    <text evidence="6">The sequence shown here is derived from an EMBL/GenBank/DDBJ whole genome shotgun (WGS) entry which is preliminary data.</text>
</comment>
<feature type="transmembrane region" description="Helical" evidence="5">
    <location>
        <begin position="31"/>
        <end position="51"/>
    </location>
</feature>
<feature type="transmembrane region" description="Helical" evidence="5">
    <location>
        <begin position="111"/>
        <end position="134"/>
    </location>
</feature>
<reference evidence="6 7" key="1">
    <citation type="submission" date="2019-03" db="EMBL/GenBank/DDBJ databases">
        <title>Genomic Encyclopedia of Type Strains, Phase IV (KMG-IV): sequencing the most valuable type-strain genomes for metagenomic binning, comparative biology and taxonomic classification.</title>
        <authorList>
            <person name="Goeker M."/>
        </authorList>
    </citation>
    <scope>NUCLEOTIDE SEQUENCE [LARGE SCALE GENOMIC DNA]</scope>
    <source>
        <strain evidence="6 7">DSM 18063</strain>
    </source>
</reference>
<gene>
    <name evidence="6" type="ORF">EV662_102281</name>
</gene>
<dbReference type="OrthoDB" id="9806894at2"/>
<evidence type="ECO:0000256" key="5">
    <source>
        <dbReference type="SAM" id="Phobius"/>
    </source>
</evidence>
<keyword evidence="3 5" id="KW-1133">Transmembrane helix</keyword>
<keyword evidence="7" id="KW-1185">Reference proteome</keyword>
<dbReference type="InterPro" id="IPR052719">
    <property type="entry name" value="CvpA-like"/>
</dbReference>
<sequence length="195" mass="20417">MEGFTAVDGGVAVVILLSAILAYSRGFVREVMAIAGWIVAAVVAFIFAPQVEPLIYEIPVLGNVIGGSCELAILAAFAVVFMVALVAVSLFTPLLSSMIQGSVLGGLDQGLGFLFGVARGVLLIAVAFLVYGMVVTTESYAVVDNSRSAEIFASLTDRIAQSDPDKALGWLTGQYEALMGSCAEPAEPRRLPQVE</sequence>
<dbReference type="GO" id="GO:0009403">
    <property type="term" value="P:toxin biosynthetic process"/>
    <property type="evidence" value="ECO:0007669"/>
    <property type="project" value="InterPro"/>
</dbReference>
<dbReference type="InterPro" id="IPR003825">
    <property type="entry name" value="Colicin-V_CvpA"/>
</dbReference>
<dbReference type="PANTHER" id="PTHR36926">
    <property type="entry name" value="COLICIN V PRODUCTION PROTEIN"/>
    <property type="match status" value="1"/>
</dbReference>
<evidence type="ECO:0000313" key="6">
    <source>
        <dbReference type="EMBL" id="TCP43088.1"/>
    </source>
</evidence>
<comment type="subcellular location">
    <subcellularLocation>
        <location evidence="1">Membrane</location>
        <topology evidence="1">Multi-pass membrane protein</topology>
    </subcellularLocation>
</comment>
<keyword evidence="4 5" id="KW-0472">Membrane</keyword>
<organism evidence="6 7">
    <name type="scientific">Rhodovulum marinum</name>
    <dbReference type="NCBI Taxonomy" id="320662"/>
    <lineage>
        <taxon>Bacteria</taxon>
        <taxon>Pseudomonadati</taxon>
        <taxon>Pseudomonadota</taxon>
        <taxon>Alphaproteobacteria</taxon>
        <taxon>Rhodobacterales</taxon>
        <taxon>Paracoccaceae</taxon>
        <taxon>Rhodovulum</taxon>
    </lineage>
</organism>
<evidence type="ECO:0000313" key="7">
    <source>
        <dbReference type="Proteomes" id="UP000294835"/>
    </source>
</evidence>
<dbReference type="AlphaFoldDB" id="A0A4R2Q5K1"/>
<evidence type="ECO:0000256" key="1">
    <source>
        <dbReference type="ARBA" id="ARBA00004141"/>
    </source>
</evidence>
<evidence type="ECO:0000256" key="3">
    <source>
        <dbReference type="ARBA" id="ARBA00022989"/>
    </source>
</evidence>
<keyword evidence="2 5" id="KW-0812">Transmembrane</keyword>
<accession>A0A4R2Q5K1</accession>
<evidence type="ECO:0000256" key="4">
    <source>
        <dbReference type="ARBA" id="ARBA00023136"/>
    </source>
</evidence>
<proteinExistence type="predicted"/>